<dbReference type="GO" id="GO:0097621">
    <property type="term" value="F:monoamine oxidase activity"/>
    <property type="evidence" value="ECO:0007669"/>
    <property type="project" value="UniProtKB-EC"/>
</dbReference>
<feature type="chain" id="PRO_5035781731" description="Amine oxidase" evidence="8">
    <location>
        <begin position="20"/>
        <end position="795"/>
    </location>
</feature>
<dbReference type="PANTHER" id="PTHR43563">
    <property type="entry name" value="AMINE OXIDASE"/>
    <property type="match status" value="1"/>
</dbReference>
<evidence type="ECO:0000256" key="2">
    <source>
        <dbReference type="ARBA" id="ARBA00004362"/>
    </source>
</evidence>
<dbReference type="PRINTS" id="PR00757">
    <property type="entry name" value="AMINEOXDASEF"/>
</dbReference>
<accession>A0A8S1E100</accession>
<feature type="binding site" evidence="6">
    <location>
        <position position="683"/>
    </location>
    <ligand>
        <name>FAD</name>
        <dbReference type="ChEBI" id="CHEBI:57692"/>
    </ligand>
</feature>
<dbReference type="EC" id="1.4.3.-" evidence="7"/>
<evidence type="ECO:0000256" key="3">
    <source>
        <dbReference type="ARBA" id="ARBA00005995"/>
    </source>
</evidence>
<dbReference type="GO" id="GO:0008131">
    <property type="term" value="F:primary methylamine oxidase activity"/>
    <property type="evidence" value="ECO:0007669"/>
    <property type="project" value="UniProtKB-ARBA"/>
</dbReference>
<dbReference type="SUPFAM" id="SSF54373">
    <property type="entry name" value="FAD-linked reductases, C-terminal domain"/>
    <property type="match status" value="1"/>
</dbReference>
<dbReference type="GO" id="GO:0005741">
    <property type="term" value="C:mitochondrial outer membrane"/>
    <property type="evidence" value="ECO:0007669"/>
    <property type="project" value="UniProtKB-SubCell"/>
</dbReference>
<evidence type="ECO:0000256" key="6">
    <source>
        <dbReference type="PIRSR" id="PIRSR601613-1"/>
    </source>
</evidence>
<feature type="domain" description="Amine oxidase" evidence="9">
    <location>
        <begin position="250"/>
        <end position="707"/>
    </location>
</feature>
<feature type="binding site" evidence="6">
    <location>
        <position position="251"/>
    </location>
    <ligand>
        <name>FAD</name>
        <dbReference type="ChEBI" id="CHEBI:57692"/>
    </ligand>
</feature>
<dbReference type="InterPro" id="IPR002937">
    <property type="entry name" value="Amino_oxidase"/>
</dbReference>
<evidence type="ECO:0000256" key="8">
    <source>
        <dbReference type="SAM" id="SignalP"/>
    </source>
</evidence>
<keyword evidence="11" id="KW-1185">Reference proteome</keyword>
<feature type="binding site" evidence="6">
    <location>
        <position position="484"/>
    </location>
    <ligand>
        <name>FAD</name>
        <dbReference type="ChEBI" id="CHEBI:57692"/>
    </ligand>
</feature>
<comment type="cofactor">
    <cofactor evidence="1 7">
        <name>FAD</name>
        <dbReference type="ChEBI" id="CHEBI:57692"/>
    </cofactor>
</comment>
<dbReference type="InterPro" id="IPR001613">
    <property type="entry name" value="Flavin_amine_oxidase"/>
</dbReference>
<dbReference type="Pfam" id="PF01593">
    <property type="entry name" value="Amino_oxidase"/>
    <property type="match status" value="1"/>
</dbReference>
<dbReference type="SUPFAM" id="SSF51905">
    <property type="entry name" value="FAD/NAD(P)-binding domain"/>
    <property type="match status" value="1"/>
</dbReference>
<keyword evidence="4 7" id="KW-0560">Oxidoreductase</keyword>
<comment type="caution">
    <text evidence="10">The sequence shown here is derived from an EMBL/GenBank/DDBJ whole genome shotgun (WGS) entry which is preliminary data.</text>
</comment>
<keyword evidence="8" id="KW-0732">Signal</keyword>
<dbReference type="AlphaFoldDB" id="A0A8S1E100"/>
<comment type="similarity">
    <text evidence="3 7">Belongs to the flavin monoamine oxidase family.</text>
</comment>
<feature type="binding site" evidence="6">
    <location>
        <begin position="272"/>
        <end position="273"/>
    </location>
    <ligand>
        <name>FAD</name>
        <dbReference type="ChEBI" id="CHEBI:57692"/>
    </ligand>
</feature>
<evidence type="ECO:0000256" key="7">
    <source>
        <dbReference type="RuleBase" id="RU362067"/>
    </source>
</evidence>
<dbReference type="InterPro" id="IPR036188">
    <property type="entry name" value="FAD/NAD-bd_sf"/>
</dbReference>
<reference evidence="10 11" key="1">
    <citation type="submission" date="2020-04" db="EMBL/GenBank/DDBJ databases">
        <authorList>
            <person name="Laetsch R D."/>
            <person name="Stevens L."/>
            <person name="Kumar S."/>
            <person name="Blaxter L. M."/>
        </authorList>
    </citation>
    <scope>NUCLEOTIDE SEQUENCE [LARGE SCALE GENOMIC DNA]</scope>
</reference>
<evidence type="ECO:0000256" key="5">
    <source>
        <dbReference type="ARBA" id="ARBA00048448"/>
    </source>
</evidence>
<dbReference type="OrthoDB" id="5805115at2759"/>
<evidence type="ECO:0000313" key="11">
    <source>
        <dbReference type="Proteomes" id="UP000494206"/>
    </source>
</evidence>
<keyword evidence="7" id="KW-0285">Flavoprotein</keyword>
<feature type="signal peptide" evidence="8">
    <location>
        <begin position="1"/>
        <end position="19"/>
    </location>
</feature>
<dbReference type="PANTHER" id="PTHR43563:SF14">
    <property type="entry name" value="AMINE OXIDASE"/>
    <property type="match status" value="1"/>
</dbReference>
<evidence type="ECO:0000313" key="10">
    <source>
        <dbReference type="EMBL" id="CAB3397339.1"/>
    </source>
</evidence>
<dbReference type="Gene3D" id="3.90.660.10">
    <property type="match status" value="1"/>
</dbReference>
<sequence>MMIRLLLTISTTSILAVCAFIFNDDRKYPKCYELDLENCFREAFLSAIHPPMIQKRDVPFFHNGNMTVLDKRKHSRQLQICHDVRKFSSCFLYPGCSDQVAANIASVQYHMVFGKKLPMNVFLAYRGYGRQLCDQRCSKDGTATCRKGMDADVQQEEQGYLLELSSIIGHIQPNRDTTVACNRFNKILINLLRLRRQYCGDSARCTCSEANVQQGVDGCNLGCEHYLHMNMSESQDLSVDYDVIIIGAGLSGLTAAKELLKRTPETRLLILEAKDRIGGRTIGVEMKGAKHSKVKFDLGGQWLGRTQKYALDMAKELGLTTFEQYTEGQKMAQMGVSNPRKYKSALPVTSLKHFNIFEIIDSLRTLGKISWLGYHADVINPFAWKKATGFDDMSVSKWTRENCWTRANQDAIDIATRTIYGVEPNRMSMLYNLVVAKSAGTFLNLCECEGNGAQALKITGGAFQMAEKLANLVGNGIIRLNYAVSNINVDEDNGITTISGVDVKTNQKFSFTCSHVICSIPPNICSKIHWMPKVPDLKRRLFEGCMQGNLIKFVITFESAFWKEKGFSGEIVSTGRTIVPGEVLPIMCTYDATTSTGVPALVGFINEEYSDKPFNERCNAVVTDLVRFFGEDALMQFLDYKDKVWAHEDYNGGCPNIYVPPGQMDAYQVIREPFYNVHFAGTETATEWIGYMNGAIQSGYRTAHEVLQCMEKYDLVVYNYLKNTVYDQDYKPPPPPTNIYIETRSPWWRRIFFFTTLLFGIYAYSRHYRLSLVARTVKPIENKLIKFFFDLEWPE</sequence>
<dbReference type="Gene3D" id="1.10.405.10">
    <property type="entry name" value="Guanine Nucleotide Dissociation Inhibitor, domain 1"/>
    <property type="match status" value="1"/>
</dbReference>
<keyword evidence="7" id="KW-0274">FAD</keyword>
<gene>
    <name evidence="10" type="ORF">CBOVIS_LOCUS768</name>
</gene>
<comment type="catalytic activity">
    <reaction evidence="5">
        <text>a secondary aliphatic amine + O2 + H2O = a primary amine + an aldehyde + H2O2</text>
        <dbReference type="Rhea" id="RHEA:26414"/>
        <dbReference type="ChEBI" id="CHEBI:15377"/>
        <dbReference type="ChEBI" id="CHEBI:15379"/>
        <dbReference type="ChEBI" id="CHEBI:16240"/>
        <dbReference type="ChEBI" id="CHEBI:17478"/>
        <dbReference type="ChEBI" id="CHEBI:58855"/>
        <dbReference type="ChEBI" id="CHEBI:65296"/>
        <dbReference type="EC" id="1.4.3.4"/>
    </reaction>
</comment>
<evidence type="ECO:0000256" key="4">
    <source>
        <dbReference type="ARBA" id="ARBA00023002"/>
    </source>
</evidence>
<dbReference type="Gene3D" id="3.50.50.60">
    <property type="entry name" value="FAD/NAD(P)-binding domain"/>
    <property type="match status" value="1"/>
</dbReference>
<dbReference type="Proteomes" id="UP000494206">
    <property type="component" value="Unassembled WGS sequence"/>
</dbReference>
<organism evidence="10 11">
    <name type="scientific">Caenorhabditis bovis</name>
    <dbReference type="NCBI Taxonomy" id="2654633"/>
    <lineage>
        <taxon>Eukaryota</taxon>
        <taxon>Metazoa</taxon>
        <taxon>Ecdysozoa</taxon>
        <taxon>Nematoda</taxon>
        <taxon>Chromadorea</taxon>
        <taxon>Rhabditida</taxon>
        <taxon>Rhabditina</taxon>
        <taxon>Rhabditomorpha</taxon>
        <taxon>Rhabditoidea</taxon>
        <taxon>Rhabditidae</taxon>
        <taxon>Peloderinae</taxon>
        <taxon>Caenorhabditis</taxon>
    </lineage>
</organism>
<dbReference type="EMBL" id="CADEPM010000001">
    <property type="protein sequence ID" value="CAB3397339.1"/>
    <property type="molecule type" value="Genomic_DNA"/>
</dbReference>
<comment type="subcellular location">
    <subcellularLocation>
        <location evidence="2">Mitochondrion outer membrane</location>
        <topology evidence="2">Single-pass type IV membrane protein</topology>
        <orientation evidence="2">Cytoplasmic side</orientation>
    </subcellularLocation>
</comment>
<evidence type="ECO:0000259" key="9">
    <source>
        <dbReference type="Pfam" id="PF01593"/>
    </source>
</evidence>
<name>A0A8S1E100_9PELO</name>
<evidence type="ECO:0000256" key="1">
    <source>
        <dbReference type="ARBA" id="ARBA00001974"/>
    </source>
</evidence>
<protein>
    <recommendedName>
        <fullName evidence="7">Amine oxidase</fullName>
        <ecNumber evidence="7">1.4.3.-</ecNumber>
    </recommendedName>
</protein>
<feature type="binding site" evidence="6">
    <location>
        <position position="604"/>
    </location>
    <ligand>
        <name>substrate</name>
    </ligand>
</feature>
<proteinExistence type="inferred from homology"/>
<dbReference type="InterPro" id="IPR050703">
    <property type="entry name" value="Flavin_MAO"/>
</dbReference>